<accession>C9RGC9</accession>
<keyword evidence="2" id="KW-1185">Reference proteome</keyword>
<dbReference type="AlphaFoldDB" id="C9RGC9"/>
<organism evidence="1 2">
    <name type="scientific">Methanocaldococcus vulcanius (strain ATCC 700851 / DSM 12094 / M7)</name>
    <name type="common">Methanococcus vulcanius</name>
    <dbReference type="NCBI Taxonomy" id="579137"/>
    <lineage>
        <taxon>Archaea</taxon>
        <taxon>Methanobacteriati</taxon>
        <taxon>Methanobacteriota</taxon>
        <taxon>Methanomada group</taxon>
        <taxon>Methanococci</taxon>
        <taxon>Methanococcales</taxon>
        <taxon>Methanocaldococcaceae</taxon>
        <taxon>Methanocaldococcus</taxon>
    </lineage>
</organism>
<evidence type="ECO:0000313" key="2">
    <source>
        <dbReference type="Proteomes" id="UP000002063"/>
    </source>
</evidence>
<dbReference type="Proteomes" id="UP000002063">
    <property type="component" value="Chromosome"/>
</dbReference>
<proteinExistence type="predicted"/>
<dbReference type="EMBL" id="CP001787">
    <property type="protein sequence ID" value="ACX72631.1"/>
    <property type="molecule type" value="Genomic_DNA"/>
</dbReference>
<sequence>METFISNTDDTDTAGIKISTSRDGNYVLRFPKQYVKYGIKISTSRDGNWFSKNGRRRNRFPKLKSARVVMETIDIMFESKF</sequence>
<gene>
    <name evidence="1" type="ordered locus">Metvu_0773</name>
</gene>
<dbReference type="GeneID" id="42317340"/>
<dbReference type="KEGG" id="mvu:Metvu_0773"/>
<dbReference type="HOGENOM" id="CLU_2565815_0_0_2"/>
<protein>
    <submittedName>
        <fullName evidence="1">Uncharacterized protein</fullName>
    </submittedName>
</protein>
<reference evidence="1" key="1">
    <citation type="submission" date="2009-10" db="EMBL/GenBank/DDBJ databases">
        <title>Complete sequence of chromosome of Methanocaldococcus vulcanius M7.</title>
        <authorList>
            <consortium name="US DOE Joint Genome Institute"/>
            <person name="Lucas S."/>
            <person name="Copeland A."/>
            <person name="Lapidus A."/>
            <person name="Glavina del Rio T."/>
            <person name="Dalin E."/>
            <person name="Tice H."/>
            <person name="Bruce D."/>
            <person name="Goodwin L."/>
            <person name="Pitluck S."/>
            <person name="Lcollab F.I."/>
            <person name="Brettin T."/>
            <person name="Detter J.C."/>
            <person name="Han C."/>
            <person name="Tapia R."/>
            <person name="Kuske C.R."/>
            <person name="Schmutz J."/>
            <person name="Larimer F."/>
            <person name="Land M."/>
            <person name="Hauser L."/>
            <person name="Kyrpides N."/>
            <person name="Ovchinikova G."/>
            <person name="Sieprawska-Lupa M."/>
            <person name="Whitman W.B."/>
            <person name="Woyke T."/>
        </authorList>
    </citation>
    <scope>NUCLEOTIDE SEQUENCE [LARGE SCALE GENOMIC DNA]</scope>
    <source>
        <strain evidence="1">M7</strain>
    </source>
</reference>
<name>C9RGC9_METVM</name>
<dbReference type="RefSeq" id="WP_015732851.1">
    <property type="nucleotide sequence ID" value="NC_013407.1"/>
</dbReference>
<evidence type="ECO:0000313" key="1">
    <source>
        <dbReference type="EMBL" id="ACX72631.1"/>
    </source>
</evidence>
<dbReference type="STRING" id="579137.Metvu_0773"/>